<organism evidence="7 8">
    <name type="scientific">Parathielavia appendiculata</name>
    <dbReference type="NCBI Taxonomy" id="2587402"/>
    <lineage>
        <taxon>Eukaryota</taxon>
        <taxon>Fungi</taxon>
        <taxon>Dikarya</taxon>
        <taxon>Ascomycota</taxon>
        <taxon>Pezizomycotina</taxon>
        <taxon>Sordariomycetes</taxon>
        <taxon>Sordariomycetidae</taxon>
        <taxon>Sordariales</taxon>
        <taxon>Chaetomiaceae</taxon>
        <taxon>Parathielavia</taxon>
    </lineage>
</organism>
<dbReference type="EMBL" id="MU853237">
    <property type="protein sequence ID" value="KAK4120632.1"/>
    <property type="molecule type" value="Genomic_DNA"/>
</dbReference>
<dbReference type="Gene3D" id="3.50.50.60">
    <property type="entry name" value="FAD/NAD(P)-binding domain"/>
    <property type="match status" value="1"/>
</dbReference>
<keyword evidence="2" id="KW-0285">Flavoprotein</keyword>
<dbReference type="PRINTS" id="PR00420">
    <property type="entry name" value="RNGMNOXGNASE"/>
</dbReference>
<dbReference type="AlphaFoldDB" id="A0AAN6TTU8"/>
<evidence type="ECO:0000256" key="3">
    <source>
        <dbReference type="ARBA" id="ARBA00022827"/>
    </source>
</evidence>
<dbReference type="PANTHER" id="PTHR47178:SF3">
    <property type="entry name" value="FAD-BINDING DOMAIN-CONTAINING PROTEIN"/>
    <property type="match status" value="1"/>
</dbReference>
<evidence type="ECO:0000313" key="7">
    <source>
        <dbReference type="EMBL" id="KAK4120632.1"/>
    </source>
</evidence>
<sequence>MESVTPSEALRVLVIGAGSAGLLMGQIFKKARAGIDVTVFEQDASPTARPRDWDFGVYWAQSRIDECLTSELKALVDTVQTDPSYRRHERSVLPVYNGFTGELIRDLPAPYAIRLRRRAWLDLIRTGLDVRYGKKLQSITTTDESITAVFEDGTVETGALLIGAEGAHSPTRNWLFQSSPEDAAMQDLPISSFVALTRLDRKLALDLRAVHPTYCIALNPSGVFAWFSLHDGTSEDPAEWVFMILLTWPCNDTDGNEDLAKDSDLLLDKVCALAKPLAYPFDAMVRDIPRGTRAWYGKRVNYWPTRPWDGRGGLVTLAGDAAHALTFHRGQGLGNAITDVAELQTHLRAMKAHTRDELAKAIAKYEKEVWQRGYEVVMENRENTLTLHDWDKVSQSMLLVAGLQRQKSQDGGDTKTRG</sequence>
<accession>A0AAN6TTU8</accession>
<comment type="cofactor">
    <cofactor evidence="1">
        <name>FAD</name>
        <dbReference type="ChEBI" id="CHEBI:57692"/>
    </cofactor>
</comment>
<feature type="domain" description="FAD-binding" evidence="6">
    <location>
        <begin position="311"/>
        <end position="377"/>
    </location>
</feature>
<evidence type="ECO:0000259" key="6">
    <source>
        <dbReference type="Pfam" id="PF01494"/>
    </source>
</evidence>
<evidence type="ECO:0000256" key="2">
    <source>
        <dbReference type="ARBA" id="ARBA00022630"/>
    </source>
</evidence>
<evidence type="ECO:0000313" key="8">
    <source>
        <dbReference type="Proteomes" id="UP001302602"/>
    </source>
</evidence>
<protein>
    <submittedName>
        <fullName evidence="7">FAD/NAD(P)-binding domain-containing protein</fullName>
    </submittedName>
</protein>
<dbReference type="GO" id="GO:0071949">
    <property type="term" value="F:FAD binding"/>
    <property type="evidence" value="ECO:0007669"/>
    <property type="project" value="InterPro"/>
</dbReference>
<keyword evidence="8" id="KW-1185">Reference proteome</keyword>
<dbReference type="Pfam" id="PF01494">
    <property type="entry name" value="FAD_binding_3"/>
    <property type="match status" value="1"/>
</dbReference>
<dbReference type="GO" id="GO:0004497">
    <property type="term" value="F:monooxygenase activity"/>
    <property type="evidence" value="ECO:0007669"/>
    <property type="project" value="UniProtKB-KW"/>
</dbReference>
<reference evidence="7" key="2">
    <citation type="submission" date="2023-05" db="EMBL/GenBank/DDBJ databases">
        <authorList>
            <consortium name="Lawrence Berkeley National Laboratory"/>
            <person name="Steindorff A."/>
            <person name="Hensen N."/>
            <person name="Bonometti L."/>
            <person name="Westerberg I."/>
            <person name="Brannstrom I.O."/>
            <person name="Guillou S."/>
            <person name="Cros-Aarteil S."/>
            <person name="Calhoun S."/>
            <person name="Haridas S."/>
            <person name="Kuo A."/>
            <person name="Mondo S."/>
            <person name="Pangilinan J."/>
            <person name="Riley R."/>
            <person name="Labutti K."/>
            <person name="Andreopoulos B."/>
            <person name="Lipzen A."/>
            <person name="Chen C."/>
            <person name="Yanf M."/>
            <person name="Daum C."/>
            <person name="Ng V."/>
            <person name="Clum A."/>
            <person name="Ohm R."/>
            <person name="Martin F."/>
            <person name="Silar P."/>
            <person name="Natvig D."/>
            <person name="Lalanne C."/>
            <person name="Gautier V."/>
            <person name="Ament-Velasquez S.L."/>
            <person name="Kruys A."/>
            <person name="Hutchinson M.I."/>
            <person name="Powell A.J."/>
            <person name="Barry K."/>
            <person name="Miller A.N."/>
            <person name="Grigoriev I.V."/>
            <person name="Debuchy R."/>
            <person name="Gladieux P."/>
            <person name="Thoren M.H."/>
            <person name="Johannesson H."/>
        </authorList>
    </citation>
    <scope>NUCLEOTIDE SEQUENCE</scope>
    <source>
        <strain evidence="7">CBS 731.68</strain>
    </source>
</reference>
<proteinExistence type="predicted"/>
<comment type="caution">
    <text evidence="7">The sequence shown here is derived from an EMBL/GenBank/DDBJ whole genome shotgun (WGS) entry which is preliminary data.</text>
</comment>
<gene>
    <name evidence="7" type="ORF">N657DRAFT_692849</name>
</gene>
<evidence type="ECO:0000256" key="4">
    <source>
        <dbReference type="ARBA" id="ARBA00023002"/>
    </source>
</evidence>
<dbReference type="SUPFAM" id="SSF51905">
    <property type="entry name" value="FAD/NAD(P)-binding domain"/>
    <property type="match status" value="1"/>
</dbReference>
<dbReference type="GeneID" id="87833952"/>
<dbReference type="RefSeq" id="XP_062644403.1">
    <property type="nucleotide sequence ID" value="XM_062797185.1"/>
</dbReference>
<dbReference type="Proteomes" id="UP001302602">
    <property type="component" value="Unassembled WGS sequence"/>
</dbReference>
<keyword evidence="5" id="KW-0503">Monooxygenase</keyword>
<name>A0AAN6TTU8_9PEZI</name>
<evidence type="ECO:0000256" key="1">
    <source>
        <dbReference type="ARBA" id="ARBA00001974"/>
    </source>
</evidence>
<dbReference type="InterPro" id="IPR036188">
    <property type="entry name" value="FAD/NAD-bd_sf"/>
</dbReference>
<reference evidence="7" key="1">
    <citation type="journal article" date="2023" name="Mol. Phylogenet. Evol.">
        <title>Genome-scale phylogeny and comparative genomics of the fungal order Sordariales.</title>
        <authorList>
            <person name="Hensen N."/>
            <person name="Bonometti L."/>
            <person name="Westerberg I."/>
            <person name="Brannstrom I.O."/>
            <person name="Guillou S."/>
            <person name="Cros-Aarteil S."/>
            <person name="Calhoun S."/>
            <person name="Haridas S."/>
            <person name="Kuo A."/>
            <person name="Mondo S."/>
            <person name="Pangilinan J."/>
            <person name="Riley R."/>
            <person name="LaButti K."/>
            <person name="Andreopoulos B."/>
            <person name="Lipzen A."/>
            <person name="Chen C."/>
            <person name="Yan M."/>
            <person name="Daum C."/>
            <person name="Ng V."/>
            <person name="Clum A."/>
            <person name="Steindorff A."/>
            <person name="Ohm R.A."/>
            <person name="Martin F."/>
            <person name="Silar P."/>
            <person name="Natvig D.O."/>
            <person name="Lalanne C."/>
            <person name="Gautier V."/>
            <person name="Ament-Velasquez S.L."/>
            <person name="Kruys A."/>
            <person name="Hutchinson M.I."/>
            <person name="Powell A.J."/>
            <person name="Barry K."/>
            <person name="Miller A.N."/>
            <person name="Grigoriev I.V."/>
            <person name="Debuchy R."/>
            <person name="Gladieux P."/>
            <person name="Hiltunen Thoren M."/>
            <person name="Johannesson H."/>
        </authorList>
    </citation>
    <scope>NUCLEOTIDE SEQUENCE</scope>
    <source>
        <strain evidence="7">CBS 731.68</strain>
    </source>
</reference>
<keyword evidence="4" id="KW-0560">Oxidoreductase</keyword>
<dbReference type="InterPro" id="IPR002938">
    <property type="entry name" value="FAD-bd"/>
</dbReference>
<evidence type="ECO:0000256" key="5">
    <source>
        <dbReference type="ARBA" id="ARBA00023033"/>
    </source>
</evidence>
<dbReference type="PANTHER" id="PTHR47178">
    <property type="entry name" value="MONOOXYGENASE, FAD-BINDING"/>
    <property type="match status" value="1"/>
</dbReference>
<keyword evidence="3" id="KW-0274">FAD</keyword>